<keyword evidence="4" id="KW-1017">Isopeptide bond</keyword>
<comment type="subunit">
    <text evidence="13">Component of the NSL complex at least composed of KAT8/MOF, KANSL1, KANSL2, KANSL3, MCRS1, PHF20, OGT1/OGT, WDR5 and HCFC1.</text>
</comment>
<keyword evidence="7" id="KW-0156">Chromatin regulator</keyword>
<evidence type="ECO:0000256" key="5">
    <source>
        <dbReference type="ARBA" id="ARBA00022553"/>
    </source>
</evidence>
<evidence type="ECO:0000259" key="14">
    <source>
        <dbReference type="Pfam" id="PF13891"/>
    </source>
</evidence>
<dbReference type="EMBL" id="CP093345">
    <property type="protein sequence ID" value="WOG90919.1"/>
    <property type="molecule type" value="Genomic_DNA"/>
</dbReference>
<dbReference type="AlphaFoldDB" id="A0A165ZN29"/>
<keyword evidence="6" id="KW-0832">Ubl conjugation</keyword>
<dbReference type="InterPro" id="IPR025927">
    <property type="entry name" value="Znf_KANL2-like"/>
</dbReference>
<keyword evidence="8" id="KW-0496">Mitochondrion</keyword>
<dbReference type="OMA" id="ARHAEYW"/>
<gene>
    <name evidence="15" type="ORF">DCAR_0310166</name>
</gene>
<comment type="function">
    <text evidence="12">Non-catalytic component of the NSL histone acetyltransferase complex, a multiprotein complex that mediates histone H4 acetylation at 'Lys-5'- and 'Lys-8' (H4K5ac and H4K8ac) at transcription start sites and promotes transcription initiation. Required for NSL complex stability and for transcription of intraciliary transport genes in both ciliated and non-ciliated cells by regulating histone H4 acetylation at 'Lys-5'- and 'Lys-12' (H4K5ac and H4K12ac). This is necessary for cilium assembly in ciliated cells and for organization of the microtubule cytoskeleton in non-ciliated cells. Required within the NSL complex to maintain nuclear architecture stability by promoting KAT8-mediated acetylation of lamin LMNA.</text>
</comment>
<accession>A0A165ZN29</accession>
<dbReference type="GO" id="GO:0005634">
    <property type="term" value="C:nucleus"/>
    <property type="evidence" value="ECO:0007669"/>
    <property type="project" value="UniProtKB-SubCell"/>
</dbReference>
<evidence type="ECO:0000256" key="7">
    <source>
        <dbReference type="ARBA" id="ARBA00022853"/>
    </source>
</evidence>
<sequence length="237" mass="26805">MSNPPENPDSGPFNLGDYITRKELLTRRARMFRELANIYKEEYWALMEEIKDKYAEFCWEHGKATIDDSDEDVETDKNAERENVAVADGAEKKAGKAVVVTGSGNRCEGYGCERKAMELTRYCFDHILLDERQVLYKGCKYFLRGSPVGPILCNKPILSATVPSLCTAHKQRTEKHVAKALKKAGLSSHSASRSAPQFHVMVAEFVNQIQAKRRAAREVKKDPCEMNMEDDTTVHID</sequence>
<dbReference type="Pfam" id="PF13891">
    <property type="entry name" value="zf-C3HC3H_KANSL2"/>
    <property type="match status" value="1"/>
</dbReference>
<evidence type="ECO:0000256" key="9">
    <source>
        <dbReference type="ARBA" id="ARBA00023242"/>
    </source>
</evidence>
<proteinExistence type="predicted"/>
<dbReference type="GO" id="GO:0006325">
    <property type="term" value="P:chromatin organization"/>
    <property type="evidence" value="ECO:0007669"/>
    <property type="project" value="UniProtKB-KW"/>
</dbReference>
<keyword evidence="9" id="KW-0539">Nucleus</keyword>
<evidence type="ECO:0000256" key="11">
    <source>
        <dbReference type="ARBA" id="ARBA00033378"/>
    </source>
</evidence>
<evidence type="ECO:0000256" key="13">
    <source>
        <dbReference type="ARBA" id="ARBA00093543"/>
    </source>
</evidence>
<protein>
    <recommendedName>
        <fullName evidence="3">KAT8 regulatory NSL complex subunit 2</fullName>
    </recommendedName>
    <alternativeName>
        <fullName evidence="11">NSL complex protein NSL2</fullName>
    </alternativeName>
    <alternativeName>
        <fullName evidence="10">Non-specific lethal 2 homolog</fullName>
    </alternativeName>
</protein>
<reference evidence="15" key="1">
    <citation type="journal article" date="2016" name="Nat. Genet.">
        <title>A high-quality carrot genome assembly provides new insights into carotenoid accumulation and asterid genome evolution.</title>
        <authorList>
            <person name="Iorizzo M."/>
            <person name="Ellison S."/>
            <person name="Senalik D."/>
            <person name="Zeng P."/>
            <person name="Satapoomin P."/>
            <person name="Huang J."/>
            <person name="Bowman M."/>
            <person name="Iovene M."/>
            <person name="Sanseverino W."/>
            <person name="Cavagnaro P."/>
            <person name="Yildiz M."/>
            <person name="Macko-Podgorni A."/>
            <person name="Moranska E."/>
            <person name="Grzebelus E."/>
            <person name="Grzebelus D."/>
            <person name="Ashrafi H."/>
            <person name="Zheng Z."/>
            <person name="Cheng S."/>
            <person name="Spooner D."/>
            <person name="Van Deynze A."/>
            <person name="Simon P."/>
        </authorList>
    </citation>
    <scope>NUCLEOTIDE SEQUENCE</scope>
    <source>
        <tissue evidence="15">Leaf</tissue>
    </source>
</reference>
<evidence type="ECO:0000256" key="12">
    <source>
        <dbReference type="ARBA" id="ARBA00093359"/>
    </source>
</evidence>
<dbReference type="GO" id="GO:0044545">
    <property type="term" value="C:NSL complex"/>
    <property type="evidence" value="ECO:0007669"/>
    <property type="project" value="TreeGrafter"/>
</dbReference>
<evidence type="ECO:0000256" key="8">
    <source>
        <dbReference type="ARBA" id="ARBA00023128"/>
    </source>
</evidence>
<dbReference type="Gramene" id="KZN00230">
    <property type="protein sequence ID" value="KZN00230"/>
    <property type="gene ID" value="DCAR_008984"/>
</dbReference>
<dbReference type="Proteomes" id="UP000077755">
    <property type="component" value="Chromosome 3"/>
</dbReference>
<organism evidence="15 16">
    <name type="scientific">Daucus carota subsp. sativus</name>
    <name type="common">Carrot</name>
    <dbReference type="NCBI Taxonomy" id="79200"/>
    <lineage>
        <taxon>Eukaryota</taxon>
        <taxon>Viridiplantae</taxon>
        <taxon>Streptophyta</taxon>
        <taxon>Embryophyta</taxon>
        <taxon>Tracheophyta</taxon>
        <taxon>Spermatophyta</taxon>
        <taxon>Magnoliopsida</taxon>
        <taxon>eudicotyledons</taxon>
        <taxon>Gunneridae</taxon>
        <taxon>Pentapetalae</taxon>
        <taxon>asterids</taxon>
        <taxon>campanulids</taxon>
        <taxon>Apiales</taxon>
        <taxon>Apiaceae</taxon>
        <taxon>Apioideae</taxon>
        <taxon>Scandiceae</taxon>
        <taxon>Daucinae</taxon>
        <taxon>Daucus</taxon>
        <taxon>Daucus sect. Daucus</taxon>
    </lineage>
</organism>
<dbReference type="InterPro" id="IPR026316">
    <property type="entry name" value="NSL2"/>
</dbReference>
<evidence type="ECO:0000313" key="16">
    <source>
        <dbReference type="Proteomes" id="UP000077755"/>
    </source>
</evidence>
<evidence type="ECO:0000256" key="1">
    <source>
        <dbReference type="ARBA" id="ARBA00004123"/>
    </source>
</evidence>
<evidence type="ECO:0000256" key="3">
    <source>
        <dbReference type="ARBA" id="ARBA00015508"/>
    </source>
</evidence>
<evidence type="ECO:0000256" key="2">
    <source>
        <dbReference type="ARBA" id="ARBA00004173"/>
    </source>
</evidence>
<dbReference type="PANTHER" id="PTHR13453">
    <property type="entry name" value="KAT8 REGULATORY NSL COMPLEX SUBUNIT 2"/>
    <property type="match status" value="1"/>
</dbReference>
<comment type="subcellular location">
    <subcellularLocation>
        <location evidence="2">Mitochondrion</location>
    </subcellularLocation>
    <subcellularLocation>
        <location evidence="1">Nucleus</location>
    </subcellularLocation>
</comment>
<keyword evidence="16" id="KW-1185">Reference proteome</keyword>
<reference evidence="15" key="2">
    <citation type="submission" date="2022-03" db="EMBL/GenBank/DDBJ databases">
        <title>Draft title - Genomic analysis of global carrot germplasm unveils the trajectory of domestication and the origin of high carotenoid orange carrot.</title>
        <authorList>
            <person name="Iorizzo M."/>
            <person name="Ellison S."/>
            <person name="Senalik D."/>
            <person name="Macko-Podgorni A."/>
            <person name="Grzebelus D."/>
            <person name="Bostan H."/>
            <person name="Rolling W."/>
            <person name="Curaba J."/>
            <person name="Simon P."/>
        </authorList>
    </citation>
    <scope>NUCLEOTIDE SEQUENCE</scope>
    <source>
        <tissue evidence="15">Leaf</tissue>
    </source>
</reference>
<feature type="domain" description="KANL2-like probable zinc-finger" evidence="14">
    <location>
        <begin position="107"/>
        <end position="170"/>
    </location>
</feature>
<name>A0A165ZN29_DAUCS</name>
<dbReference type="GO" id="GO:0005739">
    <property type="term" value="C:mitochondrion"/>
    <property type="evidence" value="ECO:0007669"/>
    <property type="project" value="UniProtKB-SubCell"/>
</dbReference>
<keyword evidence="5" id="KW-0597">Phosphoprotein</keyword>
<evidence type="ECO:0000256" key="4">
    <source>
        <dbReference type="ARBA" id="ARBA00022499"/>
    </source>
</evidence>
<evidence type="ECO:0000256" key="6">
    <source>
        <dbReference type="ARBA" id="ARBA00022843"/>
    </source>
</evidence>
<dbReference type="PANTHER" id="PTHR13453:SF1">
    <property type="entry name" value="KAT8 REGULATORY NSL COMPLEX SUBUNIT 2"/>
    <property type="match status" value="1"/>
</dbReference>
<evidence type="ECO:0000256" key="10">
    <source>
        <dbReference type="ARBA" id="ARBA00032947"/>
    </source>
</evidence>
<evidence type="ECO:0000313" key="15">
    <source>
        <dbReference type="EMBL" id="WOG90919.1"/>
    </source>
</evidence>